<dbReference type="PATRIC" id="fig|1423757.3.peg.2675"/>
<dbReference type="AlphaFoldDB" id="C0XGU4"/>
<gene>
    <name evidence="1" type="ORF">HMPREF0519_0455</name>
</gene>
<name>C0XGU4_LENH9</name>
<evidence type="ECO:0000313" key="1">
    <source>
        <dbReference type="EMBL" id="EEI25415.1"/>
    </source>
</evidence>
<reference evidence="1 2" key="1">
    <citation type="submission" date="2009-01" db="EMBL/GenBank/DDBJ databases">
        <authorList>
            <person name="Qin X."/>
            <person name="Bachman B."/>
            <person name="Battles P."/>
            <person name="Bell A."/>
            <person name="Bess C."/>
            <person name="Bickham C."/>
            <person name="Chaboub L."/>
            <person name="Chen D."/>
            <person name="Coyle M."/>
            <person name="Deiros D.R."/>
            <person name="Dinh H."/>
            <person name="Forbes L."/>
            <person name="Fowler G."/>
            <person name="Francisco L."/>
            <person name="Fu Q."/>
            <person name="Gubbala S."/>
            <person name="Hale W."/>
            <person name="Han Y."/>
            <person name="Hemphill L."/>
            <person name="Highlander S.K."/>
            <person name="Hirani K."/>
            <person name="Hogues M."/>
            <person name="Jackson L."/>
            <person name="Jakkamsetti A."/>
            <person name="Javaid M."/>
            <person name="Jiang H."/>
            <person name="Korchina V."/>
            <person name="Kovar C."/>
            <person name="Lara F."/>
            <person name="Lee S."/>
            <person name="Mata R."/>
            <person name="Mathew T."/>
            <person name="Moen C."/>
            <person name="Morales K."/>
            <person name="Munidasa M."/>
            <person name="Nazareth L."/>
            <person name="Ngo R."/>
            <person name="Nguyen L."/>
            <person name="Okwuonu G."/>
            <person name="Ongeri F."/>
            <person name="Patil S."/>
            <person name="Petrosino J."/>
            <person name="Pham C."/>
            <person name="Pham P."/>
            <person name="Pu L.-L."/>
            <person name="Puazo M."/>
            <person name="Raj R."/>
            <person name="Reid J."/>
            <person name="Rouhana J."/>
            <person name="Saada N."/>
            <person name="Shang Y."/>
            <person name="Simmons D."/>
            <person name="Thornton R."/>
            <person name="Warren J."/>
            <person name="Weissenberger G."/>
            <person name="Zhang J."/>
            <person name="Zhang L."/>
            <person name="Zhou C."/>
            <person name="Zhu D."/>
            <person name="Muzny D."/>
            <person name="Worley K."/>
            <person name="Gibbs R."/>
        </authorList>
    </citation>
    <scope>NUCLEOTIDE SEQUENCE [LARGE SCALE GENOMIC DNA]</scope>
    <source>
        <strain evidence="2">ATCC 8290 / DSM 20176 / CCUG 30140 / JCM 1155 / KCTC 3500 / NBRC 15886 / NCIMB 8040 / NRRL B-1843 / 9</strain>
    </source>
</reference>
<accession>C0XGU4</accession>
<dbReference type="EMBL" id="ACGP01000089">
    <property type="protein sequence ID" value="EEI25415.1"/>
    <property type="molecule type" value="Genomic_DNA"/>
</dbReference>
<comment type="caution">
    <text evidence="1">The sequence shown here is derived from an EMBL/GenBank/DDBJ whole genome shotgun (WGS) entry which is preliminary data.</text>
</comment>
<evidence type="ECO:0000313" key="2">
    <source>
        <dbReference type="Proteomes" id="UP000003752"/>
    </source>
</evidence>
<dbReference type="Proteomes" id="UP000003752">
    <property type="component" value="Unassembled WGS sequence"/>
</dbReference>
<keyword evidence="2" id="KW-1185">Reference proteome</keyword>
<protein>
    <submittedName>
        <fullName evidence="1">Uncharacterized protein</fullName>
    </submittedName>
</protein>
<organism evidence="1 2">
    <name type="scientific">Lentilactobacillus hilgardii (strain ATCC 8290 / DSM 20176 / CCUG 30140 / JCM 1155 / KCTC 3500 / NBRC 15886 / NCIMB 8040 / NRRL B-1843 / 9)</name>
    <dbReference type="NCBI Taxonomy" id="1423757"/>
    <lineage>
        <taxon>Bacteria</taxon>
        <taxon>Bacillati</taxon>
        <taxon>Bacillota</taxon>
        <taxon>Bacilli</taxon>
        <taxon>Lactobacillales</taxon>
        <taxon>Lactobacillaceae</taxon>
        <taxon>Lentilactobacillus</taxon>
    </lineage>
</organism>
<proteinExistence type="predicted"/>
<dbReference type="HOGENOM" id="CLU_102135_0_0_9"/>
<sequence length="206" mass="22337">MDKTTVDELYQKIRIYLDTGYNWNDGSEMINLANILVDFFLLIDGNTDAIYDAKIIDEAVGLELDNIGDQISQPRYGATDDNYRFILKSKIVAGHSSGTINDIINTISNSLGISSTGNGIVVKNDYGWDGTKMSGEPQVIDVTGLPTQLISGSSSLQTMMDRLQSATMAGIVIKSINFVNGTTMNEYDGIGIFKSKSQTITVLGGN</sequence>
<dbReference type="RefSeq" id="WP_003635320.1">
    <property type="nucleotide sequence ID" value="NZ_AZDF01000009.1"/>
</dbReference>